<dbReference type="AlphaFoldDB" id="A0A7S4H965"/>
<dbReference type="InterPro" id="IPR015590">
    <property type="entry name" value="Aldehyde_DH_dom"/>
</dbReference>
<evidence type="ECO:0000256" key="4">
    <source>
        <dbReference type="ARBA" id="ARBA00023027"/>
    </source>
</evidence>
<dbReference type="NCBIfam" id="TIGR01722">
    <property type="entry name" value="MMSDH"/>
    <property type="match status" value="1"/>
</dbReference>
<dbReference type="EMBL" id="HBKN01001257">
    <property type="protein sequence ID" value="CAE2191773.1"/>
    <property type="molecule type" value="Transcribed_RNA"/>
</dbReference>
<dbReference type="InterPro" id="IPR016162">
    <property type="entry name" value="Ald_DH_N"/>
</dbReference>
<dbReference type="PROSITE" id="PS00070">
    <property type="entry name" value="ALDEHYDE_DEHYDR_CYS"/>
    <property type="match status" value="1"/>
</dbReference>
<evidence type="ECO:0000256" key="2">
    <source>
        <dbReference type="ARBA" id="ARBA00013048"/>
    </source>
</evidence>
<reference evidence="6" key="1">
    <citation type="submission" date="2021-01" db="EMBL/GenBank/DDBJ databases">
        <authorList>
            <person name="Corre E."/>
            <person name="Pelletier E."/>
            <person name="Niang G."/>
            <person name="Scheremetjew M."/>
            <person name="Finn R."/>
            <person name="Kale V."/>
            <person name="Holt S."/>
            <person name="Cochrane G."/>
            <person name="Meng A."/>
            <person name="Brown T."/>
            <person name="Cohen L."/>
        </authorList>
    </citation>
    <scope>NUCLEOTIDE SEQUENCE</scope>
    <source>
        <strain evidence="6">CCMP 2712</strain>
    </source>
</reference>
<proteinExistence type="inferred from homology"/>
<dbReference type="FunFam" id="3.40.309.10:FF:000002">
    <property type="entry name" value="Methylmalonate-semialdehyde dehydrogenase (Acylating)"/>
    <property type="match status" value="1"/>
</dbReference>
<dbReference type="GO" id="GO:0006574">
    <property type="term" value="P:L-valine catabolic process"/>
    <property type="evidence" value="ECO:0007669"/>
    <property type="project" value="TreeGrafter"/>
</dbReference>
<comment type="similarity">
    <text evidence="1">Belongs to the aldehyde dehydrogenase family.</text>
</comment>
<accession>A0A7S4H965</accession>
<keyword evidence="4" id="KW-0520">NAD</keyword>
<dbReference type="SUPFAM" id="SSF53720">
    <property type="entry name" value="ALDH-like"/>
    <property type="match status" value="1"/>
</dbReference>
<dbReference type="FunFam" id="3.40.605.10:FF:000003">
    <property type="entry name" value="Methylmalonate-semialdehyde dehydrogenase [acylating]"/>
    <property type="match status" value="1"/>
</dbReference>
<evidence type="ECO:0000313" key="6">
    <source>
        <dbReference type="EMBL" id="CAE2191773.1"/>
    </source>
</evidence>
<dbReference type="GO" id="GO:0006210">
    <property type="term" value="P:thymine catabolic process"/>
    <property type="evidence" value="ECO:0007669"/>
    <property type="project" value="TreeGrafter"/>
</dbReference>
<gene>
    <name evidence="6" type="ORF">GTHE00462_LOCUS1084</name>
</gene>
<dbReference type="Gene3D" id="3.40.309.10">
    <property type="entry name" value="Aldehyde Dehydrogenase, Chain A, domain 2"/>
    <property type="match status" value="1"/>
</dbReference>
<dbReference type="GO" id="GO:0004491">
    <property type="term" value="F:methylmalonate-semialdehyde dehydrogenase (acylating, NAD) activity"/>
    <property type="evidence" value="ECO:0007669"/>
    <property type="project" value="UniProtKB-EC"/>
</dbReference>
<name>A0A7S4H965_GUITH</name>
<evidence type="ECO:0000256" key="1">
    <source>
        <dbReference type="ARBA" id="ARBA00009986"/>
    </source>
</evidence>
<dbReference type="CDD" id="cd07085">
    <property type="entry name" value="ALDH_F6_MMSDH"/>
    <property type="match status" value="1"/>
</dbReference>
<dbReference type="InterPro" id="IPR016161">
    <property type="entry name" value="Ald_DH/histidinol_DH"/>
</dbReference>
<dbReference type="Gene3D" id="3.40.605.10">
    <property type="entry name" value="Aldehyde Dehydrogenase, Chain A, domain 1"/>
    <property type="match status" value="1"/>
</dbReference>
<sequence length="534" mass="57991">MFASRAAAGQEIYAMNRHMIFLASRRKLSFFHRSVSVLAHHINGKAVPSKSTTFFDVKDPATQELISRVPQATEDEMKMCVEAATAAAASWSKVSVSERQRVMFRFQNLIREHTDELANIITREQGKTLADAKGDIFRGLEVVEFACGAASFMMGETLENVSKGIDTYSYRVPLGVTAGITPFNFPAMIPLWMFPMAAVCGNSFILKPSEMVPGTAHRLVELIEQAGCPPGVVNIIHGSKDTAQFLCKHEDISSISFVGSSVAGEDIWRQATLAGKRVQCNMAAKNHAVILPDADKEHALNAMVGAAFGAAGQRCMAISVMVLVGKARDWLPELVQKAKKLVVSAGTDPRADVGPLISSAAKRRVEGIVGEAVKEGATVHLDGRQVVVREFPNGNFVGPTILEATTSMQCYQKEIFAPVLVCISAADLDEAIQIINDNPYGNGTAIFTSSGVAARYFQNSIKVGQIGINVPIPVPIPYFSFTGSKKSMLGDLYFYGKNAVQFYTRTKTITSNWNQKLPQDIRMAMPILGQDTVS</sequence>
<dbReference type="GO" id="GO:0005739">
    <property type="term" value="C:mitochondrion"/>
    <property type="evidence" value="ECO:0007669"/>
    <property type="project" value="TreeGrafter"/>
</dbReference>
<keyword evidence="3" id="KW-0560">Oxidoreductase</keyword>
<dbReference type="InterPro" id="IPR010061">
    <property type="entry name" value="MeMal-semiAld_DH"/>
</dbReference>
<dbReference type="PANTHER" id="PTHR43866">
    <property type="entry name" value="MALONATE-SEMIALDEHYDE DEHYDROGENASE"/>
    <property type="match status" value="1"/>
</dbReference>
<organism evidence="6">
    <name type="scientific">Guillardia theta</name>
    <name type="common">Cryptophyte</name>
    <name type="synonym">Cryptomonas phi</name>
    <dbReference type="NCBI Taxonomy" id="55529"/>
    <lineage>
        <taxon>Eukaryota</taxon>
        <taxon>Cryptophyceae</taxon>
        <taxon>Pyrenomonadales</taxon>
        <taxon>Geminigeraceae</taxon>
        <taxon>Guillardia</taxon>
    </lineage>
</organism>
<dbReference type="InterPro" id="IPR016160">
    <property type="entry name" value="Ald_DH_CS_CYS"/>
</dbReference>
<dbReference type="PANTHER" id="PTHR43866:SF3">
    <property type="entry name" value="METHYLMALONATE-SEMIALDEHYDE DEHYDROGENASE [ACYLATING], MITOCHONDRIAL"/>
    <property type="match status" value="1"/>
</dbReference>
<dbReference type="EC" id="1.2.1.27" evidence="2"/>
<feature type="domain" description="Aldehyde dehydrogenase" evidence="5">
    <location>
        <begin position="48"/>
        <end position="509"/>
    </location>
</feature>
<protein>
    <recommendedName>
        <fullName evidence="2">methylmalonate-semialdehyde dehydrogenase (CoA acylating)</fullName>
        <ecNumber evidence="2">1.2.1.27</ecNumber>
    </recommendedName>
</protein>
<dbReference type="Pfam" id="PF00171">
    <property type="entry name" value="Aldedh"/>
    <property type="match status" value="1"/>
</dbReference>
<dbReference type="InterPro" id="IPR016163">
    <property type="entry name" value="Ald_DH_C"/>
</dbReference>
<evidence type="ECO:0000259" key="5">
    <source>
        <dbReference type="Pfam" id="PF00171"/>
    </source>
</evidence>
<evidence type="ECO:0000256" key="3">
    <source>
        <dbReference type="ARBA" id="ARBA00023002"/>
    </source>
</evidence>